<dbReference type="GO" id="GO:0030313">
    <property type="term" value="C:cell envelope"/>
    <property type="evidence" value="ECO:0007669"/>
    <property type="project" value="UniProtKB-SubCell"/>
</dbReference>
<keyword evidence="3" id="KW-1015">Disulfide bond</keyword>
<evidence type="ECO:0000256" key="1">
    <source>
        <dbReference type="ARBA" id="ARBA00004196"/>
    </source>
</evidence>
<dbReference type="AlphaFoldDB" id="A0A1I7A5Y7"/>
<feature type="domain" description="Thioredoxin" evidence="5">
    <location>
        <begin position="285"/>
        <end position="430"/>
    </location>
</feature>
<gene>
    <name evidence="6" type="ORF">SAMN05216474_1923</name>
</gene>
<dbReference type="OrthoDB" id="743079at2"/>
<sequence length="430" mass="50931">MQKILFLIASFIFLVSLNSIVLGQEYYDAFGFKVSPDLEMEQTPSFYFQVEDTPRGEYVSSKPVFSKDLDSILIEQLYRLTQLKFTSKDYKLSSEEYNSYLYELYRERLDSIYVLYKPINDFQLKLSLEIMLQTNVAIEVYNYLNYHVLYTRGEFELLPDTVIGKNLEKWLGFSSKLVFMNPQYSRLLSKKVEYNANYYYQNLREDEKSVEKFEEYKLNFIDSVFNDVDRMIAMYNHLKNQRMNYTTDFSTSYSRIEKFCAGINMGNSNFFDIYLKRWFEKFEKIKPGSNAPNFTLLNQLGDSVSLDDYKGKLVAITFWGTWCGPCLESVPKYEKTFEKFSKDSIVFLNIALESDSTKLERWKKTIEEMGYRGDHLIAFKQFNNPELLFYLLIAAPSYTVIGRDGQILEPRFIPFYDERAIKRLKELLEQ</sequence>
<keyword evidence="4" id="KW-0676">Redox-active center</keyword>
<dbReference type="CDD" id="cd02966">
    <property type="entry name" value="TlpA_like_family"/>
    <property type="match status" value="1"/>
</dbReference>
<evidence type="ECO:0000313" key="6">
    <source>
        <dbReference type="EMBL" id="SFT70348.1"/>
    </source>
</evidence>
<dbReference type="InterPro" id="IPR050553">
    <property type="entry name" value="Thioredoxin_ResA/DsbE_sf"/>
</dbReference>
<dbReference type="EMBL" id="FPAS01000002">
    <property type="protein sequence ID" value="SFT70348.1"/>
    <property type="molecule type" value="Genomic_DNA"/>
</dbReference>
<dbReference type="InterPro" id="IPR036249">
    <property type="entry name" value="Thioredoxin-like_sf"/>
</dbReference>
<evidence type="ECO:0000313" key="7">
    <source>
        <dbReference type="Proteomes" id="UP000236454"/>
    </source>
</evidence>
<dbReference type="Gene3D" id="3.40.30.10">
    <property type="entry name" value="Glutaredoxin"/>
    <property type="match status" value="1"/>
</dbReference>
<accession>A0A1I7A5Y7</accession>
<dbReference type="PANTHER" id="PTHR42852:SF6">
    <property type="entry name" value="THIOL:DISULFIDE INTERCHANGE PROTEIN DSBE"/>
    <property type="match status" value="1"/>
</dbReference>
<dbReference type="InterPro" id="IPR013766">
    <property type="entry name" value="Thioredoxin_domain"/>
</dbReference>
<evidence type="ECO:0000256" key="2">
    <source>
        <dbReference type="ARBA" id="ARBA00022748"/>
    </source>
</evidence>
<dbReference type="PANTHER" id="PTHR42852">
    <property type="entry name" value="THIOL:DISULFIDE INTERCHANGE PROTEIN DSBE"/>
    <property type="match status" value="1"/>
</dbReference>
<protein>
    <submittedName>
        <fullName evidence="6">Peroxiredoxin</fullName>
    </submittedName>
</protein>
<name>A0A1I7A5Y7_9FLAO</name>
<dbReference type="STRING" id="477690.SAMN05216474_1923"/>
<evidence type="ECO:0000256" key="3">
    <source>
        <dbReference type="ARBA" id="ARBA00023157"/>
    </source>
</evidence>
<evidence type="ECO:0000259" key="5">
    <source>
        <dbReference type="PROSITE" id="PS51352"/>
    </source>
</evidence>
<comment type="subcellular location">
    <subcellularLocation>
        <location evidence="1">Cell envelope</location>
    </subcellularLocation>
</comment>
<proteinExistence type="predicted"/>
<evidence type="ECO:0000256" key="4">
    <source>
        <dbReference type="ARBA" id="ARBA00023284"/>
    </source>
</evidence>
<keyword evidence="7" id="KW-1185">Reference proteome</keyword>
<dbReference type="GO" id="GO:0017004">
    <property type="term" value="P:cytochrome complex assembly"/>
    <property type="evidence" value="ECO:0007669"/>
    <property type="project" value="UniProtKB-KW"/>
</dbReference>
<reference evidence="6 7" key="1">
    <citation type="submission" date="2016-10" db="EMBL/GenBank/DDBJ databases">
        <authorList>
            <person name="de Groot N.N."/>
        </authorList>
    </citation>
    <scope>NUCLEOTIDE SEQUENCE [LARGE SCALE GENOMIC DNA]</scope>
    <source>
        <strain evidence="6 7">CGMCC 1.7005</strain>
    </source>
</reference>
<dbReference type="PROSITE" id="PS51352">
    <property type="entry name" value="THIOREDOXIN_2"/>
    <property type="match status" value="1"/>
</dbReference>
<dbReference type="Proteomes" id="UP000236454">
    <property type="component" value="Unassembled WGS sequence"/>
</dbReference>
<keyword evidence="2" id="KW-0201">Cytochrome c-type biogenesis</keyword>
<dbReference type="GO" id="GO:0016491">
    <property type="term" value="F:oxidoreductase activity"/>
    <property type="evidence" value="ECO:0007669"/>
    <property type="project" value="InterPro"/>
</dbReference>
<dbReference type="InterPro" id="IPR013740">
    <property type="entry name" value="Redoxin"/>
</dbReference>
<dbReference type="RefSeq" id="WP_090248809.1">
    <property type="nucleotide sequence ID" value="NZ_FPAS01000002.1"/>
</dbReference>
<dbReference type="SUPFAM" id="SSF52833">
    <property type="entry name" value="Thioredoxin-like"/>
    <property type="match status" value="1"/>
</dbReference>
<dbReference type="Pfam" id="PF08534">
    <property type="entry name" value="Redoxin"/>
    <property type="match status" value="1"/>
</dbReference>
<organism evidence="6 7">
    <name type="scientific">Lishizhenia tianjinensis</name>
    <dbReference type="NCBI Taxonomy" id="477690"/>
    <lineage>
        <taxon>Bacteria</taxon>
        <taxon>Pseudomonadati</taxon>
        <taxon>Bacteroidota</taxon>
        <taxon>Flavobacteriia</taxon>
        <taxon>Flavobacteriales</taxon>
        <taxon>Crocinitomicaceae</taxon>
        <taxon>Lishizhenia</taxon>
    </lineage>
</organism>